<keyword evidence="5" id="KW-1185">Reference proteome</keyword>
<protein>
    <recommendedName>
        <fullName evidence="3">Fe2OG dioxygenase domain-containing protein</fullName>
    </recommendedName>
</protein>
<dbReference type="PROSITE" id="PS51471">
    <property type="entry name" value="FE2OG_OXY"/>
    <property type="match status" value="1"/>
</dbReference>
<dbReference type="InterPro" id="IPR050231">
    <property type="entry name" value="Iron_ascorbate_oxido_reductase"/>
</dbReference>
<keyword evidence="2" id="KW-0560">Oxidoreductase</keyword>
<evidence type="ECO:0000256" key="1">
    <source>
        <dbReference type="ARBA" id="ARBA00008056"/>
    </source>
</evidence>
<dbReference type="InterPro" id="IPR026992">
    <property type="entry name" value="DIOX_N"/>
</dbReference>
<dbReference type="Pfam" id="PF14226">
    <property type="entry name" value="DIOX_N"/>
    <property type="match status" value="1"/>
</dbReference>
<evidence type="ECO:0000256" key="2">
    <source>
        <dbReference type="RuleBase" id="RU003682"/>
    </source>
</evidence>
<dbReference type="GO" id="GO:0044283">
    <property type="term" value="P:small molecule biosynthetic process"/>
    <property type="evidence" value="ECO:0007669"/>
    <property type="project" value="UniProtKB-ARBA"/>
</dbReference>
<dbReference type="GO" id="GO:0016491">
    <property type="term" value="F:oxidoreductase activity"/>
    <property type="evidence" value="ECO:0007669"/>
    <property type="project" value="UniProtKB-KW"/>
</dbReference>
<dbReference type="Proteomes" id="UP001172159">
    <property type="component" value="Unassembled WGS sequence"/>
</dbReference>
<evidence type="ECO:0000313" key="5">
    <source>
        <dbReference type="Proteomes" id="UP001172159"/>
    </source>
</evidence>
<feature type="domain" description="Fe2OG dioxygenase" evidence="3">
    <location>
        <begin position="174"/>
        <end position="294"/>
    </location>
</feature>
<dbReference type="SUPFAM" id="SSF51197">
    <property type="entry name" value="Clavaminate synthase-like"/>
    <property type="match status" value="1"/>
</dbReference>
<comment type="caution">
    <text evidence="4">The sequence shown here is derived from an EMBL/GenBank/DDBJ whole genome shotgun (WGS) entry which is preliminary data.</text>
</comment>
<dbReference type="Pfam" id="PF03171">
    <property type="entry name" value="2OG-FeII_Oxy"/>
    <property type="match status" value="1"/>
</dbReference>
<gene>
    <name evidence="4" type="ORF">B0T21DRAFT_169356</name>
</gene>
<reference evidence="4" key="1">
    <citation type="submission" date="2023-06" db="EMBL/GenBank/DDBJ databases">
        <title>Genome-scale phylogeny and comparative genomics of the fungal order Sordariales.</title>
        <authorList>
            <consortium name="Lawrence Berkeley National Laboratory"/>
            <person name="Hensen N."/>
            <person name="Bonometti L."/>
            <person name="Westerberg I."/>
            <person name="Brannstrom I.O."/>
            <person name="Guillou S."/>
            <person name="Cros-Aarteil S."/>
            <person name="Calhoun S."/>
            <person name="Haridas S."/>
            <person name="Kuo A."/>
            <person name="Mondo S."/>
            <person name="Pangilinan J."/>
            <person name="Riley R."/>
            <person name="Labutti K."/>
            <person name="Andreopoulos B."/>
            <person name="Lipzen A."/>
            <person name="Chen C."/>
            <person name="Yanf M."/>
            <person name="Daum C."/>
            <person name="Ng V."/>
            <person name="Clum A."/>
            <person name="Steindorff A."/>
            <person name="Ohm R."/>
            <person name="Martin F."/>
            <person name="Silar P."/>
            <person name="Natvig D."/>
            <person name="Lalanne C."/>
            <person name="Gautier V."/>
            <person name="Ament-Velasquez S.L."/>
            <person name="Kruys A."/>
            <person name="Hutchinson M.I."/>
            <person name="Powell A.J."/>
            <person name="Barry K."/>
            <person name="Miller A.N."/>
            <person name="Grigoriev I.V."/>
            <person name="Debuchy R."/>
            <person name="Gladieux P."/>
            <person name="Thoren M.H."/>
            <person name="Johannesson H."/>
        </authorList>
    </citation>
    <scope>NUCLEOTIDE SEQUENCE</scope>
    <source>
        <strain evidence="4">CBS 540.89</strain>
    </source>
</reference>
<evidence type="ECO:0000259" key="3">
    <source>
        <dbReference type="PROSITE" id="PS51471"/>
    </source>
</evidence>
<name>A0AA40EID2_9PEZI</name>
<keyword evidence="2" id="KW-0408">Iron</keyword>
<sequence>MTNPSSNPPFPPNLPLAPLTTISHSKLLSNDSIESSKLLSACKNQGFFHLDLRTTPQGATLLSQSSQLYNLAQSLFALPLETKQQFALQKGVSLFGYKPAGTVKTTDPSHRPDSTEFFNIGKDDLFFPTSPDTLATKYPSEITPSLPLLKSFTSNCHVLAMELLTLLAQELQLSSDTIFTDLNKFDQTSGDHIRLTHTIHTPNDNKLGLPSHTDFGTITILFNWQGGLQIESTTAPNQWEWVKPLPGHAIINLGDAMKIFTNGLLKSAKHRVVPLPDNQEKAMERYSVVYFVRPNDNVMMKAVDKFENDEIRVRVAGKFEPVLGGEGNSSSTGEVLTAGEWMVQRAVQLGN</sequence>
<dbReference type="AlphaFoldDB" id="A0AA40EID2"/>
<dbReference type="InterPro" id="IPR027443">
    <property type="entry name" value="IPNS-like_sf"/>
</dbReference>
<keyword evidence="2" id="KW-0479">Metal-binding</keyword>
<dbReference type="EMBL" id="JAUKTV010000005">
    <property type="protein sequence ID" value="KAK0737643.1"/>
    <property type="molecule type" value="Genomic_DNA"/>
</dbReference>
<dbReference type="PANTHER" id="PTHR47990">
    <property type="entry name" value="2-OXOGLUTARATE (2OG) AND FE(II)-DEPENDENT OXYGENASE SUPERFAMILY PROTEIN-RELATED"/>
    <property type="match status" value="1"/>
</dbReference>
<dbReference type="Gene3D" id="2.60.120.330">
    <property type="entry name" value="B-lactam Antibiotic, Isopenicillin N Synthase, Chain"/>
    <property type="match status" value="1"/>
</dbReference>
<evidence type="ECO:0000313" key="4">
    <source>
        <dbReference type="EMBL" id="KAK0737643.1"/>
    </source>
</evidence>
<proteinExistence type="inferred from homology"/>
<accession>A0AA40EID2</accession>
<dbReference type="InterPro" id="IPR005123">
    <property type="entry name" value="Oxoglu/Fe-dep_dioxygenase_dom"/>
</dbReference>
<comment type="similarity">
    <text evidence="1 2">Belongs to the iron/ascorbate-dependent oxidoreductase family.</text>
</comment>
<dbReference type="InterPro" id="IPR044861">
    <property type="entry name" value="IPNS-like_FE2OG_OXY"/>
</dbReference>
<organism evidence="4 5">
    <name type="scientific">Apiosordaria backusii</name>
    <dbReference type="NCBI Taxonomy" id="314023"/>
    <lineage>
        <taxon>Eukaryota</taxon>
        <taxon>Fungi</taxon>
        <taxon>Dikarya</taxon>
        <taxon>Ascomycota</taxon>
        <taxon>Pezizomycotina</taxon>
        <taxon>Sordariomycetes</taxon>
        <taxon>Sordariomycetidae</taxon>
        <taxon>Sordariales</taxon>
        <taxon>Lasiosphaeriaceae</taxon>
        <taxon>Apiosordaria</taxon>
    </lineage>
</organism>
<dbReference type="GO" id="GO:0046872">
    <property type="term" value="F:metal ion binding"/>
    <property type="evidence" value="ECO:0007669"/>
    <property type="project" value="UniProtKB-KW"/>
</dbReference>